<dbReference type="PANTHER" id="PTHR43080:SF2">
    <property type="entry name" value="CBS DOMAIN-CONTAINING PROTEIN"/>
    <property type="match status" value="1"/>
</dbReference>
<sequence>MATTTERPAPGDPVRRILRAPVASIPAERSAREVAEELVADEVGAVLVDGSHGPVGIVSERDVVTALATGSDLDRLQAADLMSTELVWADPDDGIGDVARRMREANVRHMPVRGTSGAVAGIVSVRDVLDVLAAPAD</sequence>
<dbReference type="InterPro" id="IPR000644">
    <property type="entry name" value="CBS_dom"/>
</dbReference>
<evidence type="ECO:0000313" key="5">
    <source>
        <dbReference type="Proteomes" id="UP001597182"/>
    </source>
</evidence>
<protein>
    <submittedName>
        <fullName evidence="4">CBS domain-containing protein</fullName>
    </submittedName>
</protein>
<feature type="domain" description="CBS" evidence="3">
    <location>
        <begin position="17"/>
        <end position="73"/>
    </location>
</feature>
<reference evidence="5" key="1">
    <citation type="journal article" date="2019" name="Int. J. Syst. Evol. Microbiol.">
        <title>The Global Catalogue of Microorganisms (GCM) 10K type strain sequencing project: providing services to taxonomists for standard genome sequencing and annotation.</title>
        <authorList>
            <consortium name="The Broad Institute Genomics Platform"/>
            <consortium name="The Broad Institute Genome Sequencing Center for Infectious Disease"/>
            <person name="Wu L."/>
            <person name="Ma J."/>
        </authorList>
    </citation>
    <scope>NUCLEOTIDE SEQUENCE [LARGE SCALE GENOMIC DNA]</scope>
    <source>
        <strain evidence="5">CCUG 49018</strain>
    </source>
</reference>
<organism evidence="4 5">
    <name type="scientific">Pseudonocardia benzenivorans</name>
    <dbReference type="NCBI Taxonomy" id="228005"/>
    <lineage>
        <taxon>Bacteria</taxon>
        <taxon>Bacillati</taxon>
        <taxon>Actinomycetota</taxon>
        <taxon>Actinomycetes</taxon>
        <taxon>Pseudonocardiales</taxon>
        <taxon>Pseudonocardiaceae</taxon>
        <taxon>Pseudonocardia</taxon>
    </lineage>
</organism>
<keyword evidence="5" id="KW-1185">Reference proteome</keyword>
<dbReference type="SUPFAM" id="SSF54631">
    <property type="entry name" value="CBS-domain pair"/>
    <property type="match status" value="1"/>
</dbReference>
<dbReference type="Proteomes" id="UP001597182">
    <property type="component" value="Unassembled WGS sequence"/>
</dbReference>
<dbReference type="Pfam" id="PF00571">
    <property type="entry name" value="CBS"/>
    <property type="match status" value="2"/>
</dbReference>
<evidence type="ECO:0000256" key="2">
    <source>
        <dbReference type="PROSITE-ProRule" id="PRU00703"/>
    </source>
</evidence>
<keyword evidence="1 2" id="KW-0129">CBS domain</keyword>
<evidence type="ECO:0000256" key="1">
    <source>
        <dbReference type="ARBA" id="ARBA00023122"/>
    </source>
</evidence>
<dbReference type="SMART" id="SM00116">
    <property type="entry name" value="CBS"/>
    <property type="match status" value="2"/>
</dbReference>
<dbReference type="EMBL" id="JBHTMB010000307">
    <property type="protein sequence ID" value="MFD1237709.1"/>
    <property type="molecule type" value="Genomic_DNA"/>
</dbReference>
<evidence type="ECO:0000313" key="4">
    <source>
        <dbReference type="EMBL" id="MFD1237709.1"/>
    </source>
</evidence>
<dbReference type="PROSITE" id="PS51371">
    <property type="entry name" value="CBS"/>
    <property type="match status" value="2"/>
</dbReference>
<dbReference type="Gene3D" id="3.10.580.10">
    <property type="entry name" value="CBS-domain"/>
    <property type="match status" value="1"/>
</dbReference>
<feature type="domain" description="CBS" evidence="3">
    <location>
        <begin position="82"/>
        <end position="137"/>
    </location>
</feature>
<accession>A0ABW3VU96</accession>
<dbReference type="PANTHER" id="PTHR43080">
    <property type="entry name" value="CBS DOMAIN-CONTAINING PROTEIN CBSX3, MITOCHONDRIAL"/>
    <property type="match status" value="1"/>
</dbReference>
<dbReference type="InterPro" id="IPR051257">
    <property type="entry name" value="Diverse_CBS-Domain"/>
</dbReference>
<name>A0ABW3VU96_9PSEU</name>
<gene>
    <name evidence="4" type="ORF">ACFQ34_30870</name>
</gene>
<dbReference type="InterPro" id="IPR046342">
    <property type="entry name" value="CBS_dom_sf"/>
</dbReference>
<evidence type="ECO:0000259" key="3">
    <source>
        <dbReference type="PROSITE" id="PS51371"/>
    </source>
</evidence>
<proteinExistence type="predicted"/>
<dbReference type="RefSeq" id="WP_346091439.1">
    <property type="nucleotide sequence ID" value="NZ_BAABKS010000024.1"/>
</dbReference>
<comment type="caution">
    <text evidence="4">The sequence shown here is derived from an EMBL/GenBank/DDBJ whole genome shotgun (WGS) entry which is preliminary data.</text>
</comment>